<protein>
    <recommendedName>
        <fullName evidence="4">F-box domain-containing protein</fullName>
    </recommendedName>
</protein>
<feature type="non-terminal residue" evidence="2">
    <location>
        <position position="1"/>
    </location>
</feature>
<keyword evidence="3" id="KW-1185">Reference proteome</keyword>
<gene>
    <name evidence="2" type="ORF">PENTCL1PPCAC_19265</name>
</gene>
<evidence type="ECO:0000256" key="1">
    <source>
        <dbReference type="SAM" id="MobiDB-lite"/>
    </source>
</evidence>
<reference evidence="2" key="1">
    <citation type="submission" date="2023-10" db="EMBL/GenBank/DDBJ databases">
        <title>Genome assembly of Pristionchus species.</title>
        <authorList>
            <person name="Yoshida K."/>
            <person name="Sommer R.J."/>
        </authorList>
    </citation>
    <scope>NUCLEOTIDE SEQUENCE</scope>
    <source>
        <strain evidence="2">RS0144</strain>
    </source>
</reference>
<sequence>HNMTGTTMATKTTMDRTDDEVETKRPRLSEGSMLAEKVANLSPLEKLPKELLWKIIDFTPEEALSLRLSSNTMRALVDQYSLHSNIPLVKKLSFCDYRMPNSATPEGMVNVMMTIEYKLYPLFFLRLTFVQIPQEFKETIKDFAQVPGGSRRRPLILAAAPAADAAAAGDAAAAPAVVADAAPAAAPAFDAAAAAPPAPAAEKCAWQMNFNVTEETPEKIAEMDFLGSCCGRRVAEVSFGNIAKQAQYAIAEKVLDGTQIVLLHFGCDDMTDETAAQLLSLVEAHNVDRLSIQCCKFDENMTRDSVQLLRTLSQQVHSLRIYQTPLDVSTTDSQLKVLFGTKDIDWADLICEMFAGKLDKLQINNRWYPKYLTAKASDTLVDKLPNLGKKVWFEATCETYVLGIENNVNGHLLKADAQPDATANQGQGNNQAMIESKVLRIKHETRANEKTVKD</sequence>
<evidence type="ECO:0008006" key="4">
    <source>
        <dbReference type="Google" id="ProtNLM"/>
    </source>
</evidence>
<feature type="compositionally biased region" description="Low complexity" evidence="1">
    <location>
        <begin position="1"/>
        <end position="12"/>
    </location>
</feature>
<accession>A0AAV5TRH7</accession>
<comment type="caution">
    <text evidence="2">The sequence shown here is derived from an EMBL/GenBank/DDBJ whole genome shotgun (WGS) entry which is preliminary data.</text>
</comment>
<dbReference type="AlphaFoldDB" id="A0AAV5TRH7"/>
<evidence type="ECO:0000313" key="3">
    <source>
        <dbReference type="Proteomes" id="UP001432027"/>
    </source>
</evidence>
<dbReference type="EMBL" id="BTSX01000004">
    <property type="protein sequence ID" value="GMS97090.1"/>
    <property type="molecule type" value="Genomic_DNA"/>
</dbReference>
<name>A0AAV5TRH7_9BILA</name>
<evidence type="ECO:0000313" key="2">
    <source>
        <dbReference type="EMBL" id="GMS97090.1"/>
    </source>
</evidence>
<feature type="region of interest" description="Disordered" evidence="1">
    <location>
        <begin position="1"/>
        <end position="27"/>
    </location>
</feature>
<organism evidence="2 3">
    <name type="scientific">Pristionchus entomophagus</name>
    <dbReference type="NCBI Taxonomy" id="358040"/>
    <lineage>
        <taxon>Eukaryota</taxon>
        <taxon>Metazoa</taxon>
        <taxon>Ecdysozoa</taxon>
        <taxon>Nematoda</taxon>
        <taxon>Chromadorea</taxon>
        <taxon>Rhabditida</taxon>
        <taxon>Rhabditina</taxon>
        <taxon>Diplogasteromorpha</taxon>
        <taxon>Diplogasteroidea</taxon>
        <taxon>Neodiplogasteridae</taxon>
        <taxon>Pristionchus</taxon>
    </lineage>
</organism>
<proteinExistence type="predicted"/>
<dbReference type="Proteomes" id="UP001432027">
    <property type="component" value="Unassembled WGS sequence"/>
</dbReference>